<comment type="similarity">
    <text evidence="1 4">Belongs to the plant dirigent protein family.</text>
</comment>
<accession>I1GS65</accession>
<reference evidence="6" key="3">
    <citation type="submission" date="2018-08" db="UniProtKB">
        <authorList>
            <consortium name="EnsemblPlants"/>
        </authorList>
    </citation>
    <scope>IDENTIFICATION</scope>
    <source>
        <strain evidence="6">cv. Bd21</strain>
    </source>
</reference>
<evidence type="ECO:0000313" key="6">
    <source>
        <dbReference type="EnsemblPlants" id="KQK15138"/>
    </source>
</evidence>
<dbReference type="Gene3D" id="2.40.480.10">
    <property type="entry name" value="Allene oxide cyclase-like"/>
    <property type="match status" value="1"/>
</dbReference>
<evidence type="ECO:0000256" key="1">
    <source>
        <dbReference type="ARBA" id="ARBA00010746"/>
    </source>
</evidence>
<dbReference type="EnsemblPlants" id="KQK15138">
    <property type="protein sequence ID" value="KQK15138"/>
    <property type="gene ID" value="BRADI_1g20920v3"/>
</dbReference>
<dbReference type="GO" id="GO:0048046">
    <property type="term" value="C:apoplast"/>
    <property type="evidence" value="ECO:0007669"/>
    <property type="project" value="UniProtKB-SubCell"/>
</dbReference>
<evidence type="ECO:0000256" key="4">
    <source>
        <dbReference type="RuleBase" id="RU363099"/>
    </source>
</evidence>
<keyword evidence="7" id="KW-1185">Reference proteome</keyword>
<proteinExistence type="inferred from homology"/>
<dbReference type="InterPro" id="IPR044859">
    <property type="entry name" value="Allene_oxi_cyc_Dirigent"/>
</dbReference>
<gene>
    <name evidence="6" type="primary">LOC100831187</name>
    <name evidence="5" type="ORF">BRADI_1g20920v3</name>
</gene>
<dbReference type="HOGENOM" id="CLU_087111_7_0_1"/>
<evidence type="ECO:0000313" key="7">
    <source>
        <dbReference type="Proteomes" id="UP000008810"/>
    </source>
</evidence>
<reference evidence="5" key="2">
    <citation type="submission" date="2017-06" db="EMBL/GenBank/DDBJ databases">
        <title>WGS assembly of Brachypodium distachyon.</title>
        <authorList>
            <consortium name="The International Brachypodium Initiative"/>
            <person name="Lucas S."/>
            <person name="Harmon-Smith M."/>
            <person name="Lail K."/>
            <person name="Tice H."/>
            <person name="Grimwood J."/>
            <person name="Bruce D."/>
            <person name="Barry K."/>
            <person name="Shu S."/>
            <person name="Lindquist E."/>
            <person name="Wang M."/>
            <person name="Pitluck S."/>
            <person name="Vogel J.P."/>
            <person name="Garvin D.F."/>
            <person name="Mockler T.C."/>
            <person name="Schmutz J."/>
            <person name="Rokhsar D."/>
            <person name="Bevan M.W."/>
        </authorList>
    </citation>
    <scope>NUCLEOTIDE SEQUENCE</scope>
    <source>
        <strain evidence="5">Bd21</strain>
    </source>
</reference>
<comment type="subcellular location">
    <subcellularLocation>
        <location evidence="4">Secreted</location>
        <location evidence="4">Extracellular space</location>
        <location evidence="4">Apoplast</location>
    </subcellularLocation>
</comment>
<dbReference type="GeneID" id="100831187"/>
<keyword evidence="4" id="KW-0732">Signal</keyword>
<dbReference type="PANTHER" id="PTHR21495">
    <property type="entry name" value="NUCLEOPORIN-RELATED"/>
    <property type="match status" value="1"/>
</dbReference>
<evidence type="ECO:0000256" key="3">
    <source>
        <dbReference type="ARBA" id="ARBA00022525"/>
    </source>
</evidence>
<dbReference type="AlphaFoldDB" id="I1GS65"/>
<dbReference type="OMA" id="CIATTIH"/>
<evidence type="ECO:0000313" key="5">
    <source>
        <dbReference type="EMBL" id="KQK15138.1"/>
    </source>
</evidence>
<organism evidence="6">
    <name type="scientific">Brachypodium distachyon</name>
    <name type="common">Purple false brome</name>
    <name type="synonym">Trachynia distachya</name>
    <dbReference type="NCBI Taxonomy" id="15368"/>
    <lineage>
        <taxon>Eukaryota</taxon>
        <taxon>Viridiplantae</taxon>
        <taxon>Streptophyta</taxon>
        <taxon>Embryophyta</taxon>
        <taxon>Tracheophyta</taxon>
        <taxon>Spermatophyta</taxon>
        <taxon>Magnoliopsida</taxon>
        <taxon>Liliopsida</taxon>
        <taxon>Poales</taxon>
        <taxon>Poaceae</taxon>
        <taxon>BOP clade</taxon>
        <taxon>Pooideae</taxon>
        <taxon>Stipodae</taxon>
        <taxon>Brachypodieae</taxon>
        <taxon>Brachypodium</taxon>
    </lineage>
</organism>
<dbReference type="RefSeq" id="XP_003559936.1">
    <property type="nucleotide sequence ID" value="XM_003559888.4"/>
</dbReference>
<dbReference type="OrthoDB" id="666014at2759"/>
<dbReference type="Pfam" id="PF03018">
    <property type="entry name" value="Dirigent"/>
    <property type="match status" value="1"/>
</dbReference>
<dbReference type="eggNOG" id="ENOG502QRR3">
    <property type="taxonomic scope" value="Eukaryota"/>
</dbReference>
<dbReference type="STRING" id="15368.I1GS65"/>
<sequence length="206" mass="22167">MASSSQLLSLLALLLAVSSSPSLLAVQAAVQYPGDRLTHICVYMHETVSGQHATMLRSVQSPLGSNFMFGTVNVLDNELRDGPDRRSSKLVGRFQGLFVGSGVVSPPGLMTSMNVVFTAGRYNGSTLALLGPVLDFEAPVERSLVGGTGCFRMARGYSVMTSVGNYTKADSVVLVDKIDLYVKIRRQRIITMTAPEKSTPESLFDE</sequence>
<keyword evidence="4" id="KW-0052">Apoplast</keyword>
<dbReference type="EMBL" id="CM000880">
    <property type="protein sequence ID" value="KQK15138.1"/>
    <property type="molecule type" value="Genomic_DNA"/>
</dbReference>
<feature type="chain" id="PRO_5013982596" description="Dirigent protein" evidence="4">
    <location>
        <begin position="20"/>
        <end position="206"/>
    </location>
</feature>
<keyword evidence="3 4" id="KW-0964">Secreted</keyword>
<dbReference type="InterPro" id="IPR004265">
    <property type="entry name" value="Dirigent"/>
</dbReference>
<dbReference type="Gramene" id="KQK15138">
    <property type="protein sequence ID" value="KQK15138"/>
    <property type="gene ID" value="BRADI_1g20920v3"/>
</dbReference>
<dbReference type="GO" id="GO:0009699">
    <property type="term" value="P:phenylpropanoid biosynthetic process"/>
    <property type="evidence" value="ECO:0007669"/>
    <property type="project" value="UniProtKB-ARBA"/>
</dbReference>
<evidence type="ECO:0000256" key="2">
    <source>
        <dbReference type="ARBA" id="ARBA00011738"/>
    </source>
</evidence>
<reference evidence="5 6" key="1">
    <citation type="journal article" date="2010" name="Nature">
        <title>Genome sequencing and analysis of the model grass Brachypodium distachyon.</title>
        <authorList>
            <consortium name="International Brachypodium Initiative"/>
        </authorList>
    </citation>
    <scope>NUCLEOTIDE SEQUENCE [LARGE SCALE GENOMIC DNA]</scope>
    <source>
        <strain evidence="5 6">Bd21</strain>
    </source>
</reference>
<feature type="signal peptide" evidence="4">
    <location>
        <begin position="1"/>
        <end position="19"/>
    </location>
</feature>
<dbReference type="Proteomes" id="UP000008810">
    <property type="component" value="Chromosome 1"/>
</dbReference>
<name>I1GS65_BRADI</name>
<dbReference type="KEGG" id="bdi:100831187"/>
<comment type="subunit">
    <text evidence="2 4">Homodimer.</text>
</comment>
<protein>
    <recommendedName>
        <fullName evidence="4">Dirigent protein</fullName>
    </recommendedName>
</protein>
<comment type="function">
    <text evidence="4">Dirigent proteins impart stereoselectivity on the phenoxy radical-coupling reaction, yielding optically active lignans from two molecules of coniferyl alcohol in the biosynthesis of lignans, flavonolignans, and alkaloids and thus plays a central role in plant secondary metabolism.</text>
</comment>